<keyword evidence="2" id="KW-1185">Reference proteome</keyword>
<evidence type="ECO:0000313" key="1">
    <source>
        <dbReference type="EMBL" id="GGG41091.1"/>
    </source>
</evidence>
<organism evidence="1 2">
    <name type="scientific">Caldovatus sediminis</name>
    <dbReference type="NCBI Taxonomy" id="2041189"/>
    <lineage>
        <taxon>Bacteria</taxon>
        <taxon>Pseudomonadati</taxon>
        <taxon>Pseudomonadota</taxon>
        <taxon>Alphaproteobacteria</taxon>
        <taxon>Acetobacterales</taxon>
        <taxon>Roseomonadaceae</taxon>
        <taxon>Caldovatus</taxon>
    </lineage>
</organism>
<name>A0A8J2ZCL4_9PROT</name>
<sequence length="57" mass="6060">MAVAGGSVEQREVIAFGCRIRDVTVHRDGSVRLLTEHEDSEVLRLTPAGEAAIGAGR</sequence>
<gene>
    <name evidence="1" type="ORF">GCM10010964_30890</name>
</gene>
<dbReference type="AlphaFoldDB" id="A0A8J2ZCL4"/>
<comment type="caution">
    <text evidence="1">The sequence shown here is derived from an EMBL/GenBank/DDBJ whole genome shotgun (WGS) entry which is preliminary data.</text>
</comment>
<proteinExistence type="predicted"/>
<reference evidence="1 2" key="1">
    <citation type="journal article" date="2014" name="Int. J. Syst. Evol. Microbiol.">
        <title>Complete genome sequence of Corynebacterium casei LMG S-19264T (=DSM 44701T), isolated from a smear-ripened cheese.</title>
        <authorList>
            <consortium name="US DOE Joint Genome Institute (JGI-PGF)"/>
            <person name="Walter F."/>
            <person name="Albersmeier A."/>
            <person name="Kalinowski J."/>
            <person name="Ruckert C."/>
        </authorList>
    </citation>
    <scope>NUCLEOTIDE SEQUENCE [LARGE SCALE GENOMIC DNA]</scope>
    <source>
        <strain evidence="1 2">CGMCC 1.16330</strain>
    </source>
</reference>
<evidence type="ECO:0000313" key="2">
    <source>
        <dbReference type="Proteomes" id="UP000597507"/>
    </source>
</evidence>
<dbReference type="Proteomes" id="UP000597507">
    <property type="component" value="Unassembled WGS sequence"/>
</dbReference>
<accession>A0A8J2ZCL4</accession>
<protein>
    <submittedName>
        <fullName evidence="1">Uncharacterized protein</fullName>
    </submittedName>
</protein>
<dbReference type="EMBL" id="BMKS01000010">
    <property type="protein sequence ID" value="GGG41091.1"/>
    <property type="molecule type" value="Genomic_DNA"/>
</dbReference>